<protein>
    <recommendedName>
        <fullName evidence="6">Mitochondrial inner membrane protein Mpv17</fullName>
    </recommendedName>
</protein>
<dbReference type="PANTHER" id="PTHR11266:SF17">
    <property type="entry name" value="PROTEIN MPV17"/>
    <property type="match status" value="1"/>
</dbReference>
<keyword evidence="9" id="KW-1185">Reference proteome</keyword>
<dbReference type="GO" id="GO:0016020">
    <property type="term" value="C:membrane"/>
    <property type="evidence" value="ECO:0007669"/>
    <property type="project" value="UniProtKB-SubCell"/>
</dbReference>
<keyword evidence="4 7" id="KW-1133">Transmembrane helix</keyword>
<keyword evidence="3 7" id="KW-0812">Transmembrane</keyword>
<evidence type="ECO:0000256" key="2">
    <source>
        <dbReference type="ARBA" id="ARBA00006824"/>
    </source>
</evidence>
<evidence type="ECO:0000256" key="3">
    <source>
        <dbReference type="ARBA" id="ARBA00022692"/>
    </source>
</evidence>
<proteinExistence type="inferred from homology"/>
<dbReference type="EMBL" id="CADEPI010000004">
    <property type="protein sequence ID" value="CAB3360931.1"/>
    <property type="molecule type" value="Genomic_DNA"/>
</dbReference>
<evidence type="ECO:0000256" key="7">
    <source>
        <dbReference type="RuleBase" id="RU363053"/>
    </source>
</evidence>
<evidence type="ECO:0000256" key="5">
    <source>
        <dbReference type="ARBA" id="ARBA00023136"/>
    </source>
</evidence>
<evidence type="ECO:0000313" key="9">
    <source>
        <dbReference type="Proteomes" id="UP000494165"/>
    </source>
</evidence>
<evidence type="ECO:0000256" key="6">
    <source>
        <dbReference type="ARBA" id="ARBA00049743"/>
    </source>
</evidence>
<accession>A0A8S1BZ46</accession>
<evidence type="ECO:0000313" key="8">
    <source>
        <dbReference type="EMBL" id="CAB3360931.1"/>
    </source>
</evidence>
<dbReference type="InterPro" id="IPR007248">
    <property type="entry name" value="Mpv17_PMP22"/>
</dbReference>
<name>A0A8S1BZ46_9INSE</name>
<dbReference type="GO" id="GO:0005739">
    <property type="term" value="C:mitochondrion"/>
    <property type="evidence" value="ECO:0007669"/>
    <property type="project" value="TreeGrafter"/>
</dbReference>
<evidence type="ECO:0000256" key="4">
    <source>
        <dbReference type="ARBA" id="ARBA00022989"/>
    </source>
</evidence>
<dbReference type="GO" id="GO:1901858">
    <property type="term" value="P:regulation of mitochondrial DNA metabolic process"/>
    <property type="evidence" value="ECO:0007669"/>
    <property type="project" value="TreeGrafter"/>
</dbReference>
<dbReference type="Proteomes" id="UP000494165">
    <property type="component" value="Unassembled WGS sequence"/>
</dbReference>
<dbReference type="GO" id="GO:0015267">
    <property type="term" value="F:channel activity"/>
    <property type="evidence" value="ECO:0007669"/>
    <property type="project" value="TreeGrafter"/>
</dbReference>
<dbReference type="Pfam" id="PF04117">
    <property type="entry name" value="Mpv17_PMP22"/>
    <property type="match status" value="1"/>
</dbReference>
<dbReference type="PANTHER" id="PTHR11266">
    <property type="entry name" value="PEROXISOMAL MEMBRANE PROTEIN 2, PXMP2 MPV17"/>
    <property type="match status" value="1"/>
</dbReference>
<dbReference type="OrthoDB" id="430207at2759"/>
<organism evidence="8 9">
    <name type="scientific">Cloeon dipterum</name>
    <dbReference type="NCBI Taxonomy" id="197152"/>
    <lineage>
        <taxon>Eukaryota</taxon>
        <taxon>Metazoa</taxon>
        <taxon>Ecdysozoa</taxon>
        <taxon>Arthropoda</taxon>
        <taxon>Hexapoda</taxon>
        <taxon>Insecta</taxon>
        <taxon>Pterygota</taxon>
        <taxon>Palaeoptera</taxon>
        <taxon>Ephemeroptera</taxon>
        <taxon>Pisciforma</taxon>
        <taxon>Baetidae</taxon>
        <taxon>Cloeon</taxon>
    </lineage>
</organism>
<feature type="transmembrane region" description="Helical" evidence="7">
    <location>
        <begin position="91"/>
        <end position="112"/>
    </location>
</feature>
<feature type="transmembrane region" description="Helical" evidence="7">
    <location>
        <begin position="52"/>
        <end position="71"/>
    </location>
</feature>
<sequence>MRRALQVYLRILDTHPWKVHSVQTGTLMAVGDMMSQTLVEKKKFREMDPVRIARFGAMGVVFMGPGLWAWYKTLHRLVGHSKKHMALKKVALDQLVAAPPFYAGFLLATGAMQQQSRQEIEQRFKEDYMDILINNWKLWPAVQLVNFGMVPLRFQVLFEQIFCLAWNTYLAWKTNR</sequence>
<evidence type="ECO:0000256" key="1">
    <source>
        <dbReference type="ARBA" id="ARBA00004141"/>
    </source>
</evidence>
<keyword evidence="5 7" id="KW-0472">Membrane</keyword>
<gene>
    <name evidence="8" type="ORF">CLODIP_2_CD03374</name>
</gene>
<comment type="similarity">
    <text evidence="2 7">Belongs to the peroxisomal membrane protein PXMP2/4 family.</text>
</comment>
<comment type="subcellular location">
    <subcellularLocation>
        <location evidence="1">Membrane</location>
        <topology evidence="1">Multi-pass membrane protein</topology>
    </subcellularLocation>
</comment>
<comment type="caution">
    <text evidence="8">The sequence shown here is derived from an EMBL/GenBank/DDBJ whole genome shotgun (WGS) entry which is preliminary data.</text>
</comment>
<dbReference type="AlphaFoldDB" id="A0A8S1BZ46"/>
<reference evidence="8 9" key="1">
    <citation type="submission" date="2020-04" db="EMBL/GenBank/DDBJ databases">
        <authorList>
            <person name="Alioto T."/>
            <person name="Alioto T."/>
            <person name="Gomez Garrido J."/>
        </authorList>
    </citation>
    <scope>NUCLEOTIDE SEQUENCE [LARGE SCALE GENOMIC DNA]</scope>
</reference>